<protein>
    <submittedName>
        <fullName evidence="1">Uncharacterized protein</fullName>
    </submittedName>
</protein>
<organism evidence="1">
    <name type="scientific">marine metagenome</name>
    <dbReference type="NCBI Taxonomy" id="408172"/>
    <lineage>
        <taxon>unclassified sequences</taxon>
        <taxon>metagenomes</taxon>
        <taxon>ecological metagenomes</taxon>
    </lineage>
</organism>
<evidence type="ECO:0000313" key="1">
    <source>
        <dbReference type="EMBL" id="SVE55890.1"/>
    </source>
</evidence>
<gene>
    <name evidence="1" type="ORF">METZ01_LOCUS508744</name>
</gene>
<sequence length="38" mass="4145">GKVSGFYDGIYHIIPHVRVEGVGFVRVVDYGLNGVIDP</sequence>
<feature type="non-terminal residue" evidence="1">
    <location>
        <position position="1"/>
    </location>
</feature>
<dbReference type="AlphaFoldDB" id="A0A383EHR6"/>
<accession>A0A383EHR6</accession>
<name>A0A383EHR6_9ZZZZ</name>
<reference evidence="1" key="1">
    <citation type="submission" date="2018-05" db="EMBL/GenBank/DDBJ databases">
        <authorList>
            <person name="Lanie J.A."/>
            <person name="Ng W.-L."/>
            <person name="Kazmierczak K.M."/>
            <person name="Andrzejewski T.M."/>
            <person name="Davidsen T.M."/>
            <person name="Wayne K.J."/>
            <person name="Tettelin H."/>
            <person name="Glass J.I."/>
            <person name="Rusch D."/>
            <person name="Podicherti R."/>
            <person name="Tsui H.-C.T."/>
            <person name="Winkler M.E."/>
        </authorList>
    </citation>
    <scope>NUCLEOTIDE SEQUENCE</scope>
</reference>
<dbReference type="EMBL" id="UINC01225705">
    <property type="protein sequence ID" value="SVE55890.1"/>
    <property type="molecule type" value="Genomic_DNA"/>
</dbReference>
<proteinExistence type="predicted"/>